<accession>A0A7W3SPI3</accession>
<dbReference type="Proteomes" id="UP000567067">
    <property type="component" value="Unassembled WGS sequence"/>
</dbReference>
<keyword evidence="2" id="KW-1185">Reference proteome</keyword>
<dbReference type="AlphaFoldDB" id="A0A7W3SPI3"/>
<organism evidence="1 2">
    <name type="scientific">Fontibacillus solani</name>
    <dbReference type="NCBI Taxonomy" id="1572857"/>
    <lineage>
        <taxon>Bacteria</taxon>
        <taxon>Bacillati</taxon>
        <taxon>Bacillota</taxon>
        <taxon>Bacilli</taxon>
        <taxon>Bacillales</taxon>
        <taxon>Paenibacillaceae</taxon>
        <taxon>Fontibacillus</taxon>
    </lineage>
</organism>
<gene>
    <name evidence="1" type="ORF">FHR92_000150</name>
</gene>
<name>A0A7W3SPI3_9BACL</name>
<evidence type="ECO:0000313" key="2">
    <source>
        <dbReference type="Proteomes" id="UP000567067"/>
    </source>
</evidence>
<reference evidence="1 2" key="1">
    <citation type="submission" date="2020-08" db="EMBL/GenBank/DDBJ databases">
        <title>Genomic Encyclopedia of Type Strains, Phase III (KMG-III): the genomes of soil and plant-associated and newly described type strains.</title>
        <authorList>
            <person name="Whitman W."/>
        </authorList>
    </citation>
    <scope>NUCLEOTIDE SEQUENCE [LARGE SCALE GENOMIC DNA]</scope>
    <source>
        <strain evidence="1 2">CECT 8693</strain>
    </source>
</reference>
<sequence>MTFLEHPKNRREGIFVAYLLENWVIALKLVSRSHQNYLEKLVSRVLREGKIHYSPKEHDLLQQLFQTMFVLPSATKGLLGDTCCFRVISDGSPALTGARSFGKFLCDCRKSGNWKCSCKRQFSDPDADWGWDSYREKYFYGRTLYMFTAAESPYNLPVYPRLFRASIAFLKMPGFWVLRHVHF</sequence>
<protein>
    <submittedName>
        <fullName evidence="1">Uncharacterized protein</fullName>
    </submittedName>
</protein>
<evidence type="ECO:0000313" key="1">
    <source>
        <dbReference type="EMBL" id="MBA9083707.1"/>
    </source>
</evidence>
<comment type="caution">
    <text evidence="1">The sequence shown here is derived from an EMBL/GenBank/DDBJ whole genome shotgun (WGS) entry which is preliminary data.</text>
</comment>
<proteinExistence type="predicted"/>
<dbReference type="RefSeq" id="WP_246334008.1">
    <property type="nucleotide sequence ID" value="NZ_JACJIP010000001.1"/>
</dbReference>
<dbReference type="EMBL" id="JACJIP010000001">
    <property type="protein sequence ID" value="MBA9083707.1"/>
    <property type="molecule type" value="Genomic_DNA"/>
</dbReference>